<organism evidence="1 2">
    <name type="scientific">Choiromyces venosus 120613-1</name>
    <dbReference type="NCBI Taxonomy" id="1336337"/>
    <lineage>
        <taxon>Eukaryota</taxon>
        <taxon>Fungi</taxon>
        <taxon>Dikarya</taxon>
        <taxon>Ascomycota</taxon>
        <taxon>Pezizomycotina</taxon>
        <taxon>Pezizomycetes</taxon>
        <taxon>Pezizales</taxon>
        <taxon>Tuberaceae</taxon>
        <taxon>Choiromyces</taxon>
    </lineage>
</organism>
<feature type="non-terminal residue" evidence="1">
    <location>
        <position position="1"/>
    </location>
</feature>
<gene>
    <name evidence="1" type="ORF">L873DRAFT_1709903</name>
</gene>
<protein>
    <recommendedName>
        <fullName evidence="3">DDE-1 domain-containing protein</fullName>
    </recommendedName>
</protein>
<dbReference type="EMBL" id="ML120473">
    <property type="protein sequence ID" value="RPA92435.1"/>
    <property type="molecule type" value="Genomic_DNA"/>
</dbReference>
<evidence type="ECO:0000313" key="2">
    <source>
        <dbReference type="Proteomes" id="UP000276215"/>
    </source>
</evidence>
<name>A0A3N4J2Q1_9PEZI</name>
<proteinExistence type="predicted"/>
<sequence>EFLLYCLQNCIILFCLPTYTIYKLEPLDVTVFSPLKQKWNDIVWERFQWGNHIVKKESFWEILQ</sequence>
<dbReference type="OrthoDB" id="5425161at2759"/>
<evidence type="ECO:0008006" key="3">
    <source>
        <dbReference type="Google" id="ProtNLM"/>
    </source>
</evidence>
<evidence type="ECO:0000313" key="1">
    <source>
        <dbReference type="EMBL" id="RPA92435.1"/>
    </source>
</evidence>
<accession>A0A3N4J2Q1</accession>
<keyword evidence="2" id="KW-1185">Reference proteome</keyword>
<dbReference type="AlphaFoldDB" id="A0A3N4J2Q1"/>
<dbReference type="Proteomes" id="UP000276215">
    <property type="component" value="Unassembled WGS sequence"/>
</dbReference>
<reference evidence="1 2" key="1">
    <citation type="journal article" date="2018" name="Nat. Ecol. Evol.">
        <title>Pezizomycetes genomes reveal the molecular basis of ectomycorrhizal truffle lifestyle.</title>
        <authorList>
            <person name="Murat C."/>
            <person name="Payen T."/>
            <person name="Noel B."/>
            <person name="Kuo A."/>
            <person name="Morin E."/>
            <person name="Chen J."/>
            <person name="Kohler A."/>
            <person name="Krizsan K."/>
            <person name="Balestrini R."/>
            <person name="Da Silva C."/>
            <person name="Montanini B."/>
            <person name="Hainaut M."/>
            <person name="Levati E."/>
            <person name="Barry K.W."/>
            <person name="Belfiori B."/>
            <person name="Cichocki N."/>
            <person name="Clum A."/>
            <person name="Dockter R.B."/>
            <person name="Fauchery L."/>
            <person name="Guy J."/>
            <person name="Iotti M."/>
            <person name="Le Tacon F."/>
            <person name="Lindquist E.A."/>
            <person name="Lipzen A."/>
            <person name="Malagnac F."/>
            <person name="Mello A."/>
            <person name="Molinier V."/>
            <person name="Miyauchi S."/>
            <person name="Poulain J."/>
            <person name="Riccioni C."/>
            <person name="Rubini A."/>
            <person name="Sitrit Y."/>
            <person name="Splivallo R."/>
            <person name="Traeger S."/>
            <person name="Wang M."/>
            <person name="Zifcakova L."/>
            <person name="Wipf D."/>
            <person name="Zambonelli A."/>
            <person name="Paolocci F."/>
            <person name="Nowrousian M."/>
            <person name="Ottonello S."/>
            <person name="Baldrian P."/>
            <person name="Spatafora J.W."/>
            <person name="Henrissat B."/>
            <person name="Nagy L.G."/>
            <person name="Aury J.M."/>
            <person name="Wincker P."/>
            <person name="Grigoriev I.V."/>
            <person name="Bonfante P."/>
            <person name="Martin F.M."/>
        </authorList>
    </citation>
    <scope>NUCLEOTIDE SEQUENCE [LARGE SCALE GENOMIC DNA]</scope>
    <source>
        <strain evidence="1 2">120613-1</strain>
    </source>
</reference>